<evidence type="ECO:0000313" key="1">
    <source>
        <dbReference type="EMBL" id="MDQ0506304.1"/>
    </source>
</evidence>
<accession>A0ABU0LGN4</accession>
<dbReference type="EMBL" id="JAUSVY010000007">
    <property type="protein sequence ID" value="MDQ0506304.1"/>
    <property type="molecule type" value="Genomic_DNA"/>
</dbReference>
<reference evidence="1 2" key="1">
    <citation type="submission" date="2023-07" db="EMBL/GenBank/DDBJ databases">
        <title>Genomic Encyclopedia of Type Strains, Phase IV (KMG-IV): sequencing the most valuable type-strain genomes for metagenomic binning, comparative biology and taxonomic classification.</title>
        <authorList>
            <person name="Goeker M."/>
        </authorList>
    </citation>
    <scope>NUCLEOTIDE SEQUENCE [LARGE SCALE GENOMIC DNA]</scope>
    <source>
        <strain evidence="1 2">DSM 3770</strain>
    </source>
</reference>
<dbReference type="RefSeq" id="WP_237345726.1">
    <property type="nucleotide sequence ID" value="NZ_JABWGX010000012.1"/>
</dbReference>
<comment type="caution">
    <text evidence="1">The sequence shown here is derived from an EMBL/GenBank/DDBJ whole genome shotgun (WGS) entry which is preliminary data.</text>
</comment>
<proteinExistence type="predicted"/>
<gene>
    <name evidence="1" type="ORF">QOZ94_003113</name>
</gene>
<protein>
    <submittedName>
        <fullName evidence="1">Uncharacterized protein</fullName>
    </submittedName>
</protein>
<evidence type="ECO:0000313" key="2">
    <source>
        <dbReference type="Proteomes" id="UP001241747"/>
    </source>
</evidence>
<organism evidence="1 2">
    <name type="scientific">Xanthobacter agilis</name>
    <dbReference type="NCBI Taxonomy" id="47492"/>
    <lineage>
        <taxon>Bacteria</taxon>
        <taxon>Pseudomonadati</taxon>
        <taxon>Pseudomonadota</taxon>
        <taxon>Alphaproteobacteria</taxon>
        <taxon>Hyphomicrobiales</taxon>
        <taxon>Xanthobacteraceae</taxon>
        <taxon>Xanthobacter</taxon>
    </lineage>
</organism>
<dbReference type="Proteomes" id="UP001241747">
    <property type="component" value="Unassembled WGS sequence"/>
</dbReference>
<name>A0ABU0LGN4_XANAG</name>
<keyword evidence="2" id="KW-1185">Reference proteome</keyword>
<sequence>MSAVHLIMKDVQAGTSSGLGDANADRWIELQDMFQDMFHLVPAHIIGGDTEAPMADMEVPGAVKASFGAARRASRKIAPPPSRPILKGCSRLSVECLRNDLPHHVSYRP</sequence>